<dbReference type="InterPro" id="IPR011041">
    <property type="entry name" value="Quinoprot_gluc/sorb_DH_b-prop"/>
</dbReference>
<evidence type="ECO:0000313" key="2">
    <source>
        <dbReference type="EMBL" id="KKN91683.1"/>
    </source>
</evidence>
<dbReference type="PANTHER" id="PTHR19328">
    <property type="entry name" value="HEDGEHOG-INTERACTING PROTEIN"/>
    <property type="match status" value="1"/>
</dbReference>
<proteinExistence type="predicted"/>
<dbReference type="SUPFAM" id="SSF50952">
    <property type="entry name" value="Soluble quinoprotein glucose dehydrogenase"/>
    <property type="match status" value="1"/>
</dbReference>
<dbReference type="InterPro" id="IPR012938">
    <property type="entry name" value="Glc/Sorbosone_DH"/>
</dbReference>
<feature type="domain" description="Glucose/Sorbosone dehydrogenase" evidence="1">
    <location>
        <begin position="34"/>
        <end position="362"/>
    </location>
</feature>
<dbReference type="AlphaFoldDB" id="A0A0F9XI80"/>
<name>A0A0F9XI80_9ZZZZ</name>
<organism evidence="2">
    <name type="scientific">marine sediment metagenome</name>
    <dbReference type="NCBI Taxonomy" id="412755"/>
    <lineage>
        <taxon>unclassified sequences</taxon>
        <taxon>metagenomes</taxon>
        <taxon>ecological metagenomes</taxon>
    </lineage>
</organism>
<sequence length="366" mass="39941">MIHKLSYLATAVGLVTCISAHAVEYNVETVAEGLNHPWSLAFLPDGRMLVTERAGRLRIIDAEGNLQSDPVGGVPEVFNQSQAGLFEVALDPEYSETGRLFISYACGDGEANHTCLISGQLADNQLTEVTEIFRAQPAKSGGAHYGGRMAFLPDNTLVMGLGDGFTLREEAQETDSHIGTIVRINRDGSVPEDNPYVDQPGALPEIYTLGNRNVQGMIYDTDNQRLLAHEHGPKGGDEINLIEPGNNYGWPKITYGVDYSGAVISPHTHAKGLEQPILYWDPSIAPSGMTRYDGEMFPEWQGSLMISALAGQQVRRVVLDGTEVVEQEPLFAELNERFRDVRTGPDGALYLLTDSPQGKVLRVTSQ</sequence>
<evidence type="ECO:0000259" key="1">
    <source>
        <dbReference type="Pfam" id="PF07995"/>
    </source>
</evidence>
<dbReference type="Pfam" id="PF07995">
    <property type="entry name" value="GSDH"/>
    <property type="match status" value="1"/>
</dbReference>
<dbReference type="PANTHER" id="PTHR19328:SF75">
    <property type="entry name" value="ALDOSE SUGAR DEHYDROGENASE YLII"/>
    <property type="match status" value="1"/>
</dbReference>
<accession>A0A0F9XI80</accession>
<dbReference type="EMBL" id="LAZR01000101">
    <property type="protein sequence ID" value="KKN91683.1"/>
    <property type="molecule type" value="Genomic_DNA"/>
</dbReference>
<dbReference type="InterPro" id="IPR011042">
    <property type="entry name" value="6-blade_b-propeller_TolB-like"/>
</dbReference>
<reference evidence="2" key="1">
    <citation type="journal article" date="2015" name="Nature">
        <title>Complex archaea that bridge the gap between prokaryotes and eukaryotes.</title>
        <authorList>
            <person name="Spang A."/>
            <person name="Saw J.H."/>
            <person name="Jorgensen S.L."/>
            <person name="Zaremba-Niedzwiedzka K."/>
            <person name="Martijn J."/>
            <person name="Lind A.E."/>
            <person name="van Eijk R."/>
            <person name="Schleper C."/>
            <person name="Guy L."/>
            <person name="Ettema T.J."/>
        </authorList>
    </citation>
    <scope>NUCLEOTIDE SEQUENCE</scope>
</reference>
<gene>
    <name evidence="2" type="ORF">LCGC14_0215650</name>
</gene>
<dbReference type="Gene3D" id="2.120.10.30">
    <property type="entry name" value="TolB, C-terminal domain"/>
    <property type="match status" value="1"/>
</dbReference>
<protein>
    <recommendedName>
        <fullName evidence="1">Glucose/Sorbosone dehydrogenase domain-containing protein</fullName>
    </recommendedName>
</protein>
<comment type="caution">
    <text evidence="2">The sequence shown here is derived from an EMBL/GenBank/DDBJ whole genome shotgun (WGS) entry which is preliminary data.</text>
</comment>